<keyword evidence="5" id="KW-1185">Reference proteome</keyword>
<comment type="caution">
    <text evidence="4">The sequence shown here is derived from an EMBL/GenBank/DDBJ whole genome shotgun (WGS) entry which is preliminary data.</text>
</comment>
<feature type="non-terminal residue" evidence="4">
    <location>
        <position position="229"/>
    </location>
</feature>
<evidence type="ECO:0000313" key="5">
    <source>
        <dbReference type="Proteomes" id="UP001431209"/>
    </source>
</evidence>
<feature type="domain" description="PROP1-like PPR" evidence="3">
    <location>
        <begin position="13"/>
        <end position="131"/>
    </location>
</feature>
<keyword evidence="1" id="KW-0677">Repeat</keyword>
<gene>
    <name evidence="4" type="ORF">AKO1_002006</name>
</gene>
<evidence type="ECO:0000313" key="4">
    <source>
        <dbReference type="EMBL" id="KAL0486341.1"/>
    </source>
</evidence>
<dbReference type="PROSITE" id="PS51375">
    <property type="entry name" value="PPR"/>
    <property type="match status" value="2"/>
</dbReference>
<evidence type="ECO:0000256" key="2">
    <source>
        <dbReference type="PROSITE-ProRule" id="PRU00708"/>
    </source>
</evidence>
<dbReference type="EMBL" id="JAOPGA020001222">
    <property type="protein sequence ID" value="KAL0486341.1"/>
    <property type="molecule type" value="Genomic_DNA"/>
</dbReference>
<proteinExistence type="predicted"/>
<evidence type="ECO:0000259" key="3">
    <source>
        <dbReference type="Pfam" id="PF17177"/>
    </source>
</evidence>
<dbReference type="Gene3D" id="1.25.40.10">
    <property type="entry name" value="Tetratricopeptide repeat domain"/>
    <property type="match status" value="2"/>
</dbReference>
<dbReference type="Pfam" id="PF13041">
    <property type="entry name" value="PPR_2"/>
    <property type="match status" value="1"/>
</dbReference>
<dbReference type="AlphaFoldDB" id="A0AAW2Z927"/>
<feature type="repeat" description="PPR" evidence="2">
    <location>
        <begin position="170"/>
        <end position="204"/>
    </location>
</feature>
<dbReference type="InterPro" id="IPR002885">
    <property type="entry name" value="PPR_rpt"/>
</dbReference>
<reference evidence="4 5" key="1">
    <citation type="submission" date="2024-03" db="EMBL/GenBank/DDBJ databases">
        <title>The Acrasis kona genome and developmental transcriptomes reveal deep origins of eukaryotic multicellular pathways.</title>
        <authorList>
            <person name="Sheikh S."/>
            <person name="Fu C.-J."/>
            <person name="Brown M.W."/>
            <person name="Baldauf S.L."/>
        </authorList>
    </citation>
    <scope>NUCLEOTIDE SEQUENCE [LARGE SCALE GENOMIC DNA]</scope>
    <source>
        <strain evidence="4 5">ATCC MYA-3509</strain>
    </source>
</reference>
<dbReference type="PANTHER" id="PTHR46862:SF5">
    <property type="entry name" value="OS02G0170000 PROTEIN"/>
    <property type="match status" value="1"/>
</dbReference>
<evidence type="ECO:0000256" key="1">
    <source>
        <dbReference type="ARBA" id="ARBA00022737"/>
    </source>
</evidence>
<dbReference type="PANTHER" id="PTHR46862">
    <property type="entry name" value="OS07G0661900 PROTEIN"/>
    <property type="match status" value="1"/>
</dbReference>
<organism evidence="4 5">
    <name type="scientific">Acrasis kona</name>
    <dbReference type="NCBI Taxonomy" id="1008807"/>
    <lineage>
        <taxon>Eukaryota</taxon>
        <taxon>Discoba</taxon>
        <taxon>Heterolobosea</taxon>
        <taxon>Tetramitia</taxon>
        <taxon>Eutetramitia</taxon>
        <taxon>Acrasidae</taxon>
        <taxon>Acrasis</taxon>
    </lineage>
</organism>
<feature type="repeat" description="PPR" evidence="2">
    <location>
        <begin position="33"/>
        <end position="67"/>
    </location>
</feature>
<dbReference type="Proteomes" id="UP001431209">
    <property type="component" value="Unassembled WGS sequence"/>
</dbReference>
<dbReference type="InterPro" id="IPR033443">
    <property type="entry name" value="PROP1-like_PPR_dom"/>
</dbReference>
<name>A0AAW2Z927_9EUKA</name>
<dbReference type="InterPro" id="IPR011990">
    <property type="entry name" value="TPR-like_helical_dom_sf"/>
</dbReference>
<protein>
    <recommendedName>
        <fullName evidence="3">PROP1-like PPR domain-containing protein</fullName>
    </recommendedName>
</protein>
<dbReference type="Pfam" id="PF17177">
    <property type="entry name" value="PPR_long"/>
    <property type="match status" value="1"/>
</dbReference>
<accession>A0AAW2Z927</accession>
<sequence>MLNSMFRMYIATNLLSDATDVFKKMKLEKFDPGIQTYTSLIKANGEIGRLDLSINLFEEMIQKNIQPNNITFLVLLNACAKHNDVTNGVKVIQYMSKRDIVVDEKISTAMIAIYGKANMINEAFNIFQKIKTPDRVTCIAMLEACIETGDAEKGHKVHRIIVEKSTGVIDSKVYTSLIKMYGSQNQIESAIVVFREMIRMKCSPNHITCLVLLNACAKEKNIKIGDEVM</sequence>
<dbReference type="NCBIfam" id="TIGR00756">
    <property type="entry name" value="PPR"/>
    <property type="match status" value="3"/>
</dbReference>